<proteinExistence type="predicted"/>
<organism evidence="4 5">
    <name type="scientific">Marinoscillum furvescens DSM 4134</name>
    <dbReference type="NCBI Taxonomy" id="1122208"/>
    <lineage>
        <taxon>Bacteria</taxon>
        <taxon>Pseudomonadati</taxon>
        <taxon>Bacteroidota</taxon>
        <taxon>Cytophagia</taxon>
        <taxon>Cytophagales</taxon>
        <taxon>Reichenbachiellaceae</taxon>
        <taxon>Marinoscillum</taxon>
    </lineage>
</organism>
<dbReference type="Gene3D" id="2.60.120.260">
    <property type="entry name" value="Galactose-binding domain-like"/>
    <property type="match status" value="1"/>
</dbReference>
<name>A0A3D9L1Z1_MARFU</name>
<protein>
    <submittedName>
        <fullName evidence="4">Putative secreted protein (Por secretion system target)</fullName>
    </submittedName>
</protein>
<keyword evidence="2" id="KW-0732">Signal</keyword>
<accession>A0A3D9L1Z1</accession>
<reference evidence="4 5" key="1">
    <citation type="submission" date="2018-07" db="EMBL/GenBank/DDBJ databases">
        <title>Genomic Encyclopedia of Type Strains, Phase IV (KMG-IV): sequencing the most valuable type-strain genomes for metagenomic binning, comparative biology and taxonomic classification.</title>
        <authorList>
            <person name="Goeker M."/>
        </authorList>
    </citation>
    <scope>NUCLEOTIDE SEQUENCE [LARGE SCALE GENOMIC DNA]</scope>
    <source>
        <strain evidence="4 5">DSM 4134</strain>
    </source>
</reference>
<dbReference type="InterPro" id="IPR008964">
    <property type="entry name" value="Invasin/intimin_cell_adhesion"/>
</dbReference>
<dbReference type="PANTHER" id="PTHR36453:SF1">
    <property type="entry name" value="RIGHT HANDED BETA HELIX DOMAIN-CONTAINING PROTEIN"/>
    <property type="match status" value="1"/>
</dbReference>
<feature type="signal peptide" evidence="2">
    <location>
        <begin position="1"/>
        <end position="29"/>
    </location>
</feature>
<sequence length="1167" mass="125963">MPWAIFLKWNDMKNLFQLFVCLMVSVLHAQESNLMDYNGGFEAGNPGWSSVVDDWHYKRWGDSKMNVSRTEAAARSGAYGVSINIETTGGKEVAGMAGLRREVTGIKTQTTYELRFYVKAEQAGSQEILLSIGDYLTDPVVSIADTAIVYTGGDWEEIVFPFATDVAGTDYSQIRFDIDFRANVGTYFVDDFELVQTVYKAPQEITFADLANRQVGDADFELTATASSGLQVSYASSNTNVATINGNVVSIVGDGSTQITATQEGDEEYAPADPVVRTLIVTDPNKEDQQITFPAITEKAYGDPAFELLATASSGLTVEYVALTENISIEGSEVTITGIGEASISAHQAGDANYNAATPVEQTFSISKAHQQIELGQIPDQGVKSRPIRVEASASSGLELALAVSGPASLDGNQLILDGIEGTVTVTATQAGNEFYHEASASTSFEVVACGTAGVTCFEGVFYVAKSGSDDNPGTAEAPFLTIQRAADEMLPGEKCVIAEGTYREYVKPVSDGVTFEAVEGDEVVISAFESYNDWTVHTGKIYKTEIAFSLGEQNSVMFDDQLMNLARWPNKESFDPFDLQSAKGFGSASTIENSSIPAQGFENGGVVWFLGKSRWTSWRRKITSNPAGSVGFQTLPDDWFFNGSHSPSNGGEFILYNSFEALDTDGEWYVNGATNELFFQAPGGVSLEGKSVEVRQRVSCFNLQDRDQVTIRGLKLNGGNLRMEGATNCLIEDVEILYGTHSLSAEGSAANQSFRPGIASIQLSGSSQNNVINRCNIQFGSGSGVIVNGVGNVVQNSYVGNFDYSGSYAAPIRLSGANKILHNEIFNAGRDLINGGGKGAEIAYNDLYAANLINDDCGAIYMCCGNYGNTRIHHNWIHDISSRNEHFNSYKATGIYLDNSTVDVVVDHNVLWNLEWAGIQINWAGTNLQIYNNTVWSMDSPESSTMGRWVNGYEFTNVPVYNTLANNSEYHATDLKNNVTLELDADPFEDFANRNFMPKEGIMAVDAGMSIDGITDNSSGEAPDAGAYERGQPYWVPGPDWQPSGAAPSDDCNGDAGGSAYIDRCGRCVGGNTGLDPAEGECPKEEEPVLNSNTQGSLMVYPNPVKSKLWISGAISGKFVLRDLTGKALKSGAIDSSLDFSDQSSGIYLLDLEIQAGTLQYKIIKE</sequence>
<dbReference type="SUPFAM" id="SSF51126">
    <property type="entry name" value="Pectin lyase-like"/>
    <property type="match status" value="1"/>
</dbReference>
<dbReference type="NCBIfam" id="TIGR04183">
    <property type="entry name" value="Por_Secre_tail"/>
    <property type="match status" value="1"/>
</dbReference>
<feature type="domain" description="CBM-cenC" evidence="3">
    <location>
        <begin position="37"/>
        <end position="176"/>
    </location>
</feature>
<dbReference type="Pfam" id="PF02018">
    <property type="entry name" value="CBM_4_9"/>
    <property type="match status" value="1"/>
</dbReference>
<dbReference type="InterPro" id="IPR012334">
    <property type="entry name" value="Pectin_lyas_fold"/>
</dbReference>
<dbReference type="OrthoDB" id="279982at2"/>
<dbReference type="InterPro" id="IPR008979">
    <property type="entry name" value="Galactose-bd-like_sf"/>
</dbReference>
<dbReference type="Gene3D" id="2.160.20.10">
    <property type="entry name" value="Single-stranded right-handed beta-helix, Pectin lyase-like"/>
    <property type="match status" value="2"/>
</dbReference>
<keyword evidence="1" id="KW-0378">Hydrolase</keyword>
<dbReference type="Proteomes" id="UP000256779">
    <property type="component" value="Unassembled WGS sequence"/>
</dbReference>
<evidence type="ECO:0000313" key="4">
    <source>
        <dbReference type="EMBL" id="RED96015.1"/>
    </source>
</evidence>
<dbReference type="EMBL" id="QREG01000016">
    <property type="protein sequence ID" value="RED96015.1"/>
    <property type="molecule type" value="Genomic_DNA"/>
</dbReference>
<evidence type="ECO:0000256" key="1">
    <source>
        <dbReference type="ARBA" id="ARBA00022801"/>
    </source>
</evidence>
<evidence type="ECO:0000313" key="5">
    <source>
        <dbReference type="Proteomes" id="UP000256779"/>
    </source>
</evidence>
<keyword evidence="5" id="KW-1185">Reference proteome</keyword>
<dbReference type="AlphaFoldDB" id="A0A3D9L1Z1"/>
<dbReference type="InterPro" id="IPR011050">
    <property type="entry name" value="Pectin_lyase_fold/virulence"/>
</dbReference>
<dbReference type="Gene3D" id="2.60.40.1080">
    <property type="match status" value="1"/>
</dbReference>
<comment type="caution">
    <text evidence="4">The sequence shown here is derived from an EMBL/GenBank/DDBJ whole genome shotgun (WGS) entry which is preliminary data.</text>
</comment>
<evidence type="ECO:0000256" key="2">
    <source>
        <dbReference type="SAM" id="SignalP"/>
    </source>
</evidence>
<evidence type="ECO:0000259" key="3">
    <source>
        <dbReference type="Pfam" id="PF02018"/>
    </source>
</evidence>
<dbReference type="GO" id="GO:0016798">
    <property type="term" value="F:hydrolase activity, acting on glycosyl bonds"/>
    <property type="evidence" value="ECO:0007669"/>
    <property type="project" value="InterPro"/>
</dbReference>
<dbReference type="InterPro" id="IPR003305">
    <property type="entry name" value="CenC_carb-bd"/>
</dbReference>
<dbReference type="SUPFAM" id="SSF49373">
    <property type="entry name" value="Invasin/intimin cell-adhesion fragments"/>
    <property type="match status" value="1"/>
</dbReference>
<gene>
    <name evidence="4" type="ORF">C7460_11673</name>
</gene>
<dbReference type="InterPro" id="IPR026444">
    <property type="entry name" value="Secre_tail"/>
</dbReference>
<dbReference type="PANTHER" id="PTHR36453">
    <property type="entry name" value="SECRETED PROTEIN-RELATED"/>
    <property type="match status" value="1"/>
</dbReference>
<feature type="chain" id="PRO_5017836429" evidence="2">
    <location>
        <begin position="30"/>
        <end position="1167"/>
    </location>
</feature>
<dbReference type="SUPFAM" id="SSF49785">
    <property type="entry name" value="Galactose-binding domain-like"/>
    <property type="match status" value="1"/>
</dbReference>